<evidence type="ECO:0000313" key="3">
    <source>
        <dbReference type="EMBL" id="KAL3758304.1"/>
    </source>
</evidence>
<gene>
    <name evidence="3" type="ORF">ACHAWU_004269</name>
</gene>
<dbReference type="InterPro" id="IPR007320">
    <property type="entry name" value="PDCD2_C"/>
</dbReference>
<name>A0ABD3M2P7_9STRA</name>
<feature type="region of interest" description="Disordered" evidence="1">
    <location>
        <begin position="134"/>
        <end position="169"/>
    </location>
</feature>
<sequence>MYLLIQLHAPLDESDRTLYVFGCNTFACHSQGDTDNEGLGDDVERSNSFQSCKTRGSVCCLRSQQCWTALPDQLKSRDSEKPKNLLGDNDWGVDDGNDGWGDDDDDGWGGGNNAVYGENVSIDDLEKMLNNCEMKSAAKSKSPPQSSAVPLARQSPQTATSDDKTNCIEPSFEHHDLETLYEPMIDRAGGDEDADEDDVEYGNVDASKVDEMLSRYLDMEDDEEILLALKGEKKSNSGGGVDFTGSGGERYERLPPEERALLAFSTRLKRSPGQVARYAYGGVPFWSMPLSQPQSNVPKSKQKSKQVYSPLPVVPNCACGAERVFEFQILPSALHVLDVDSHATGGRSEKRDDLLDLISAGGMNWGVIAVYSCPESCDESREEFIIVQDAVSDVPIRKNEEMDDASDNDTDDNTEDMT</sequence>
<accession>A0ABD3M2P7</accession>
<evidence type="ECO:0000313" key="4">
    <source>
        <dbReference type="Proteomes" id="UP001530293"/>
    </source>
</evidence>
<feature type="compositionally biased region" description="Acidic residues" evidence="1">
    <location>
        <begin position="401"/>
        <end position="418"/>
    </location>
</feature>
<proteinExistence type="predicted"/>
<dbReference type="PANTHER" id="PTHR46421:SF1">
    <property type="entry name" value="PROGRAMMED CELL DEATH PROTEIN 2-LIKE"/>
    <property type="match status" value="1"/>
</dbReference>
<feature type="region of interest" description="Disordered" evidence="1">
    <location>
        <begin position="395"/>
        <end position="418"/>
    </location>
</feature>
<dbReference type="InterPro" id="IPR052815">
    <property type="entry name" value="PDCD2-like_regulator"/>
</dbReference>
<keyword evidence="4" id="KW-1185">Reference proteome</keyword>
<reference evidence="3 4" key="1">
    <citation type="submission" date="2024-10" db="EMBL/GenBank/DDBJ databases">
        <title>Updated reference genomes for cyclostephanoid diatoms.</title>
        <authorList>
            <person name="Roberts W.R."/>
            <person name="Alverson A.J."/>
        </authorList>
    </citation>
    <scope>NUCLEOTIDE SEQUENCE [LARGE SCALE GENOMIC DNA]</scope>
    <source>
        <strain evidence="3 4">AJA232-27</strain>
    </source>
</reference>
<feature type="region of interest" description="Disordered" evidence="1">
    <location>
        <begin position="77"/>
        <end position="112"/>
    </location>
</feature>
<evidence type="ECO:0000256" key="1">
    <source>
        <dbReference type="SAM" id="MobiDB-lite"/>
    </source>
</evidence>
<organism evidence="3 4">
    <name type="scientific">Discostella pseudostelligera</name>
    <dbReference type="NCBI Taxonomy" id="259834"/>
    <lineage>
        <taxon>Eukaryota</taxon>
        <taxon>Sar</taxon>
        <taxon>Stramenopiles</taxon>
        <taxon>Ochrophyta</taxon>
        <taxon>Bacillariophyta</taxon>
        <taxon>Coscinodiscophyceae</taxon>
        <taxon>Thalassiosirophycidae</taxon>
        <taxon>Stephanodiscales</taxon>
        <taxon>Stephanodiscaceae</taxon>
        <taxon>Discostella</taxon>
    </lineage>
</organism>
<dbReference type="AlphaFoldDB" id="A0ABD3M2P7"/>
<evidence type="ECO:0000259" key="2">
    <source>
        <dbReference type="Pfam" id="PF04194"/>
    </source>
</evidence>
<dbReference type="PANTHER" id="PTHR46421">
    <property type="entry name" value="PROGRAMMED CELL DEATH PROTEIN 2-LIKE"/>
    <property type="match status" value="1"/>
</dbReference>
<feature type="domain" description="Programmed cell death protein 2 C-terminal" evidence="2">
    <location>
        <begin position="261"/>
        <end position="388"/>
    </location>
</feature>
<comment type="caution">
    <text evidence="3">The sequence shown here is derived from an EMBL/GenBank/DDBJ whole genome shotgun (WGS) entry which is preliminary data.</text>
</comment>
<feature type="compositionally biased region" description="Acidic residues" evidence="1">
    <location>
        <begin position="91"/>
        <end position="107"/>
    </location>
</feature>
<dbReference type="Pfam" id="PF04194">
    <property type="entry name" value="PDCD2_C"/>
    <property type="match status" value="1"/>
</dbReference>
<protein>
    <recommendedName>
        <fullName evidence="2">Programmed cell death protein 2 C-terminal domain-containing protein</fullName>
    </recommendedName>
</protein>
<feature type="compositionally biased region" description="Low complexity" evidence="1">
    <location>
        <begin position="135"/>
        <end position="150"/>
    </location>
</feature>
<dbReference type="EMBL" id="JALLBG020000234">
    <property type="protein sequence ID" value="KAL3758304.1"/>
    <property type="molecule type" value="Genomic_DNA"/>
</dbReference>
<dbReference type="Proteomes" id="UP001530293">
    <property type="component" value="Unassembled WGS sequence"/>
</dbReference>